<dbReference type="EMBL" id="JBBNAG010000003">
    <property type="protein sequence ID" value="KAK9148431.1"/>
    <property type="molecule type" value="Genomic_DNA"/>
</dbReference>
<gene>
    <name evidence="1" type="ORF">Scep_007188</name>
</gene>
<evidence type="ECO:0000313" key="1">
    <source>
        <dbReference type="EMBL" id="KAK9148431.1"/>
    </source>
</evidence>
<proteinExistence type="predicted"/>
<accession>A0AAP0K9C7</accession>
<protein>
    <submittedName>
        <fullName evidence="1">Uncharacterized protein</fullName>
    </submittedName>
</protein>
<reference evidence="1 2" key="1">
    <citation type="submission" date="2024-01" db="EMBL/GenBank/DDBJ databases">
        <title>Genome assemblies of Stephania.</title>
        <authorList>
            <person name="Yang L."/>
        </authorList>
    </citation>
    <scope>NUCLEOTIDE SEQUENCE [LARGE SCALE GENOMIC DNA]</scope>
    <source>
        <strain evidence="1">JXDWG</strain>
        <tissue evidence="1">Leaf</tissue>
    </source>
</reference>
<dbReference type="AlphaFoldDB" id="A0AAP0K9C7"/>
<sequence>MTFVKRNVFSSLIGDLPMPKKLAIKLLAKPIFEVGRWGLGKKVGGSAVVLDGEAEVPASVPITMDFEWRGAVVEEDRVENGDVVVVFGGRAVEGGLNRELGGGPRAD</sequence>
<dbReference type="Proteomes" id="UP001419268">
    <property type="component" value="Unassembled WGS sequence"/>
</dbReference>
<evidence type="ECO:0000313" key="2">
    <source>
        <dbReference type="Proteomes" id="UP001419268"/>
    </source>
</evidence>
<organism evidence="1 2">
    <name type="scientific">Stephania cephalantha</name>
    <dbReference type="NCBI Taxonomy" id="152367"/>
    <lineage>
        <taxon>Eukaryota</taxon>
        <taxon>Viridiplantae</taxon>
        <taxon>Streptophyta</taxon>
        <taxon>Embryophyta</taxon>
        <taxon>Tracheophyta</taxon>
        <taxon>Spermatophyta</taxon>
        <taxon>Magnoliopsida</taxon>
        <taxon>Ranunculales</taxon>
        <taxon>Menispermaceae</taxon>
        <taxon>Menispermoideae</taxon>
        <taxon>Cissampelideae</taxon>
        <taxon>Stephania</taxon>
    </lineage>
</organism>
<name>A0AAP0K9C7_9MAGN</name>
<comment type="caution">
    <text evidence="1">The sequence shown here is derived from an EMBL/GenBank/DDBJ whole genome shotgun (WGS) entry which is preliminary data.</text>
</comment>
<keyword evidence="2" id="KW-1185">Reference proteome</keyword>